<protein>
    <submittedName>
        <fullName evidence="1">Uncharacterized protein</fullName>
    </submittedName>
</protein>
<name>A0A291W4L4_9ACTN</name>
<dbReference type="Proteomes" id="UP000195880">
    <property type="component" value="Plasmid pMDJK44.1"/>
</dbReference>
<keyword evidence="2" id="KW-1185">Reference proteome</keyword>
<reference evidence="1 2" key="1">
    <citation type="submission" date="2017-10" db="EMBL/GenBank/DDBJ databases">
        <title>Streptomyces alboflavus Genome sequencing and assembly.</title>
        <authorList>
            <person name="Wang Y."/>
            <person name="Du B."/>
            <person name="Ding Y."/>
            <person name="Liu H."/>
            <person name="Hou Q."/>
            <person name="Liu K."/>
            <person name="Wang C."/>
            <person name="Yao L."/>
        </authorList>
    </citation>
    <scope>NUCLEOTIDE SEQUENCE [LARGE SCALE GENOMIC DNA]</scope>
    <source>
        <strain evidence="1 2">MDJK44</strain>
        <plasmid evidence="2">Plasmid pmdjk44.1</plasmid>
    </source>
</reference>
<dbReference type="KEGG" id="salf:SMD44_p10097"/>
<dbReference type="AlphaFoldDB" id="A0A291W4L4"/>
<dbReference type="EMBL" id="CP023976">
    <property type="protein sequence ID" value="ATM24596.1"/>
    <property type="molecule type" value="Genomic_DNA"/>
</dbReference>
<gene>
    <name evidence="1" type="ORF">SMD44_p10097</name>
</gene>
<evidence type="ECO:0000313" key="2">
    <source>
        <dbReference type="Proteomes" id="UP000195880"/>
    </source>
</evidence>
<sequence length="134" mass="15186">MTREALNASIPVALDIPYRFDVLKVVSGINHIPPADLASIAVDWFLRGGTGTAEDMLPPWDSYRGPGVQEDIPLAEDVLQKRFIKREPLKWQVPEALELNKRLSMYRLLNRLSKVPAGDIVTVAIDRWLRMMGY</sequence>
<geneLocation type="plasmid" evidence="2">
    <name>pmdjk44.1</name>
</geneLocation>
<evidence type="ECO:0000313" key="1">
    <source>
        <dbReference type="EMBL" id="ATM24596.1"/>
    </source>
</evidence>
<accession>A0A291W4L4</accession>
<organism evidence="1 2">
    <name type="scientific">Streptomyces alboflavus</name>
    <dbReference type="NCBI Taxonomy" id="67267"/>
    <lineage>
        <taxon>Bacteria</taxon>
        <taxon>Bacillati</taxon>
        <taxon>Actinomycetota</taxon>
        <taxon>Actinomycetes</taxon>
        <taxon>Kitasatosporales</taxon>
        <taxon>Streptomycetaceae</taxon>
        <taxon>Streptomyces</taxon>
    </lineage>
</organism>
<proteinExistence type="predicted"/>
<keyword evidence="1" id="KW-0614">Plasmid</keyword>